<keyword evidence="5 7" id="KW-1133">Transmembrane helix</keyword>
<dbReference type="InterPro" id="IPR051393">
    <property type="entry name" value="ABC_transporter_permease"/>
</dbReference>
<accession>A0AAU2VJJ5</accession>
<dbReference type="AlphaFoldDB" id="A0AAU2VJJ5"/>
<dbReference type="InterPro" id="IPR000515">
    <property type="entry name" value="MetI-like"/>
</dbReference>
<dbReference type="GO" id="GO:0005886">
    <property type="term" value="C:plasma membrane"/>
    <property type="evidence" value="ECO:0007669"/>
    <property type="project" value="UniProtKB-SubCell"/>
</dbReference>
<evidence type="ECO:0000256" key="2">
    <source>
        <dbReference type="ARBA" id="ARBA00022448"/>
    </source>
</evidence>
<evidence type="ECO:0000313" key="9">
    <source>
        <dbReference type="EMBL" id="WTW67420.1"/>
    </source>
</evidence>
<feature type="transmembrane region" description="Helical" evidence="7">
    <location>
        <begin position="64"/>
        <end position="85"/>
    </location>
</feature>
<feature type="domain" description="ABC transmembrane type-1" evidence="8">
    <location>
        <begin position="60"/>
        <end position="273"/>
    </location>
</feature>
<feature type="transmembrane region" description="Helical" evidence="7">
    <location>
        <begin position="252"/>
        <end position="272"/>
    </location>
</feature>
<feature type="transmembrane region" description="Helical" evidence="7">
    <location>
        <begin position="192"/>
        <end position="211"/>
    </location>
</feature>
<evidence type="ECO:0000256" key="5">
    <source>
        <dbReference type="ARBA" id="ARBA00022989"/>
    </source>
</evidence>
<feature type="transmembrane region" description="Helical" evidence="7">
    <location>
        <begin position="145"/>
        <end position="171"/>
    </location>
</feature>
<reference evidence="9" key="1">
    <citation type="submission" date="2022-10" db="EMBL/GenBank/DDBJ databases">
        <title>The complete genomes of actinobacterial strains from the NBC collection.</title>
        <authorList>
            <person name="Joergensen T.S."/>
            <person name="Alvarez Arevalo M."/>
            <person name="Sterndorff E.B."/>
            <person name="Faurdal D."/>
            <person name="Vuksanovic O."/>
            <person name="Mourched A.-S."/>
            <person name="Charusanti P."/>
            <person name="Shaw S."/>
            <person name="Blin K."/>
            <person name="Weber T."/>
        </authorList>
    </citation>
    <scope>NUCLEOTIDE SEQUENCE</scope>
    <source>
        <strain evidence="9">NBC_00008</strain>
    </source>
</reference>
<evidence type="ECO:0000256" key="7">
    <source>
        <dbReference type="RuleBase" id="RU363032"/>
    </source>
</evidence>
<protein>
    <submittedName>
        <fullName evidence="9">Sugar ABC transporter permease</fullName>
    </submittedName>
</protein>
<evidence type="ECO:0000256" key="1">
    <source>
        <dbReference type="ARBA" id="ARBA00004651"/>
    </source>
</evidence>
<dbReference type="EMBL" id="CP108313">
    <property type="protein sequence ID" value="WTW67420.1"/>
    <property type="molecule type" value="Genomic_DNA"/>
</dbReference>
<dbReference type="CDD" id="cd06261">
    <property type="entry name" value="TM_PBP2"/>
    <property type="match status" value="1"/>
</dbReference>
<gene>
    <name evidence="9" type="ORF">OG398_03550</name>
</gene>
<keyword evidence="4 7" id="KW-0812">Transmembrane</keyword>
<name>A0AAU2VJJ5_9ACTN</name>
<dbReference type="GO" id="GO:0055085">
    <property type="term" value="P:transmembrane transport"/>
    <property type="evidence" value="ECO:0007669"/>
    <property type="project" value="InterPro"/>
</dbReference>
<feature type="transmembrane region" description="Helical" evidence="7">
    <location>
        <begin position="97"/>
        <end position="119"/>
    </location>
</feature>
<dbReference type="PRINTS" id="PR00303">
    <property type="entry name" value="SECYTRNLCASE"/>
</dbReference>
<dbReference type="Pfam" id="PF00528">
    <property type="entry name" value="BPD_transp_1"/>
    <property type="match status" value="1"/>
</dbReference>
<organism evidence="9">
    <name type="scientific">Streptomyces sp. NBC_00008</name>
    <dbReference type="NCBI Taxonomy" id="2903610"/>
    <lineage>
        <taxon>Bacteria</taxon>
        <taxon>Bacillati</taxon>
        <taxon>Actinomycetota</taxon>
        <taxon>Actinomycetes</taxon>
        <taxon>Kitasatosporales</taxon>
        <taxon>Streptomycetaceae</taxon>
        <taxon>Streptomyces</taxon>
    </lineage>
</organism>
<evidence type="ECO:0000256" key="4">
    <source>
        <dbReference type="ARBA" id="ARBA00022692"/>
    </source>
</evidence>
<evidence type="ECO:0000259" key="8">
    <source>
        <dbReference type="PROSITE" id="PS50928"/>
    </source>
</evidence>
<keyword evidence="6 7" id="KW-0472">Membrane</keyword>
<keyword evidence="3" id="KW-1003">Cell membrane</keyword>
<sequence>MTGLLFVLPTVVIFAVFKFLPIAGAGAMSLTRYRLNGDVSWLGAENYTRLSSDPLFWKSLGVTATYVLIFVPLIIVVSLAGALLLNKLVRFQGTFRAVLFLPYLSSFVMAGIIWSWIFASDGPLNAALGGLGGFGPVPFLSGDQLLVLSCLALVSVWKGFGYSMLVFLAGLKALPAEVHEAARLDGANSRQAFRYVTLPLLRPVLFFVLVIETITGFQVFDTIYVMTGGGPNRASSSLIYFLYDEGFKFLDFGYASAIGMVLFAIVLVLSLVQRRFIDEKETK</sequence>
<comment type="similarity">
    <text evidence="7">Belongs to the binding-protein-dependent transport system permease family.</text>
</comment>
<proteinExistence type="inferred from homology"/>
<dbReference type="Gene3D" id="1.10.3720.10">
    <property type="entry name" value="MetI-like"/>
    <property type="match status" value="1"/>
</dbReference>
<dbReference type="InterPro" id="IPR035906">
    <property type="entry name" value="MetI-like_sf"/>
</dbReference>
<keyword evidence="2 7" id="KW-0813">Transport</keyword>
<evidence type="ECO:0000256" key="3">
    <source>
        <dbReference type="ARBA" id="ARBA00022475"/>
    </source>
</evidence>
<dbReference type="PROSITE" id="PS50928">
    <property type="entry name" value="ABC_TM1"/>
    <property type="match status" value="1"/>
</dbReference>
<dbReference type="PANTHER" id="PTHR30193:SF37">
    <property type="entry name" value="INNER MEMBRANE ABC TRANSPORTER PERMEASE PROTEIN YCJO"/>
    <property type="match status" value="1"/>
</dbReference>
<dbReference type="PANTHER" id="PTHR30193">
    <property type="entry name" value="ABC TRANSPORTER PERMEASE PROTEIN"/>
    <property type="match status" value="1"/>
</dbReference>
<comment type="subcellular location">
    <subcellularLocation>
        <location evidence="1 7">Cell membrane</location>
        <topology evidence="1 7">Multi-pass membrane protein</topology>
    </subcellularLocation>
</comment>
<evidence type="ECO:0000256" key="6">
    <source>
        <dbReference type="ARBA" id="ARBA00023136"/>
    </source>
</evidence>
<dbReference type="SUPFAM" id="SSF161098">
    <property type="entry name" value="MetI-like"/>
    <property type="match status" value="1"/>
</dbReference>